<keyword evidence="1" id="KW-0175">Coiled coil</keyword>
<feature type="coiled-coil region" evidence="1">
    <location>
        <begin position="91"/>
        <end position="123"/>
    </location>
</feature>
<accession>A0AAW5ICX9</accession>
<dbReference type="AlphaFoldDB" id="A0AAW5ICX9"/>
<proteinExistence type="predicted"/>
<evidence type="ECO:0000313" key="2">
    <source>
        <dbReference type="EMBL" id="MCP9549411.1"/>
    </source>
</evidence>
<comment type="caution">
    <text evidence="2">The sequence shown here is derived from an EMBL/GenBank/DDBJ whole genome shotgun (WGS) entry which is preliminary data.</text>
</comment>
<dbReference type="EMBL" id="JANDWU010000012">
    <property type="protein sequence ID" value="MCP9549411.1"/>
    <property type="molecule type" value="Genomic_DNA"/>
</dbReference>
<reference evidence="2" key="1">
    <citation type="submission" date="2022-07" db="EMBL/GenBank/DDBJ databases">
        <title>Prevotella copri.</title>
        <authorList>
            <person name="Yang C."/>
        </authorList>
    </citation>
    <scope>NUCLEOTIDE SEQUENCE</scope>
    <source>
        <strain evidence="2">HF1805</strain>
    </source>
</reference>
<dbReference type="Proteomes" id="UP001205506">
    <property type="component" value="Unassembled WGS sequence"/>
</dbReference>
<dbReference type="RefSeq" id="WP_254970039.1">
    <property type="nucleotide sequence ID" value="NZ_JANDWU010000012.1"/>
</dbReference>
<sequence length="180" mass="20763">MVKLGDLLQKSVKQSSGLDAEWLMKFASVIKLNLDEAASVYEKHGNGMIYAKGGFALPDSPRTKRTMINHFERVVLVDSLGNAIVLDKRDLREMNEISNKARKNKQECRERKHKQEIAEYRERRKTERMFKSCQENPNPKRAGKANGQGDIGRYVNFRGVRMEMTERKCKTRFATIVVNI</sequence>
<evidence type="ECO:0000256" key="1">
    <source>
        <dbReference type="SAM" id="Coils"/>
    </source>
</evidence>
<name>A0AAW5ICX9_9BACT</name>
<evidence type="ECO:0000313" key="3">
    <source>
        <dbReference type="Proteomes" id="UP001205506"/>
    </source>
</evidence>
<gene>
    <name evidence="2" type="ORF">NNC68_07985</name>
</gene>
<organism evidence="2 3">
    <name type="scientific">Segatella copri</name>
    <dbReference type="NCBI Taxonomy" id="165179"/>
    <lineage>
        <taxon>Bacteria</taxon>
        <taxon>Pseudomonadati</taxon>
        <taxon>Bacteroidota</taxon>
        <taxon>Bacteroidia</taxon>
        <taxon>Bacteroidales</taxon>
        <taxon>Prevotellaceae</taxon>
        <taxon>Segatella</taxon>
    </lineage>
</organism>
<protein>
    <submittedName>
        <fullName evidence="2">Uncharacterized protein</fullName>
    </submittedName>
</protein>